<dbReference type="InterPro" id="IPR035940">
    <property type="entry name" value="CAP_sf"/>
</dbReference>
<dbReference type="AlphaFoldDB" id="A0A0B1T1S1"/>
<dbReference type="EMBL" id="KN611489">
    <property type="protein sequence ID" value="KHJ76706.1"/>
    <property type="molecule type" value="Genomic_DNA"/>
</dbReference>
<dbReference type="GO" id="GO:0005576">
    <property type="term" value="C:extracellular region"/>
    <property type="evidence" value="ECO:0007669"/>
    <property type="project" value="InterPro"/>
</dbReference>
<keyword evidence="3" id="KW-1185">Reference proteome</keyword>
<dbReference type="SUPFAM" id="SSF55797">
    <property type="entry name" value="PR-1-like"/>
    <property type="match status" value="1"/>
</dbReference>
<reference evidence="2 3" key="1">
    <citation type="submission" date="2014-03" db="EMBL/GenBank/DDBJ databases">
        <title>Draft genome of the hookworm Oesophagostomum dentatum.</title>
        <authorList>
            <person name="Mitreva M."/>
        </authorList>
    </citation>
    <scope>NUCLEOTIDE SEQUENCE [LARGE SCALE GENOMIC DNA]</scope>
    <source>
        <strain evidence="2 3">OD-Hann</strain>
    </source>
</reference>
<dbReference type="PROSITE" id="PS01010">
    <property type="entry name" value="CRISP_2"/>
    <property type="match status" value="1"/>
</dbReference>
<dbReference type="EMBL" id="KN553839">
    <property type="protein sequence ID" value="KHJ89722.1"/>
    <property type="molecule type" value="Genomic_DNA"/>
</dbReference>
<evidence type="ECO:0000313" key="1">
    <source>
        <dbReference type="EMBL" id="KHJ76706.1"/>
    </source>
</evidence>
<protein>
    <recommendedName>
        <fullName evidence="4">SCP domain-containing protein</fullName>
    </recommendedName>
</protein>
<evidence type="ECO:0000313" key="2">
    <source>
        <dbReference type="EMBL" id="KHJ89722.1"/>
    </source>
</evidence>
<sequence length="61" mass="6580">MSWAATYKVGCGVNRCSHGTIVVCRYRPRGNIYTQYIYNPGTTCAACSSSCYEGLCATPSS</sequence>
<evidence type="ECO:0000313" key="3">
    <source>
        <dbReference type="Proteomes" id="UP000053660"/>
    </source>
</evidence>
<name>A0A0B1T1S1_OESDE</name>
<dbReference type="InterPro" id="IPR018244">
    <property type="entry name" value="Allrgn_V5/Tpx1_CS"/>
</dbReference>
<gene>
    <name evidence="2" type="ORF">OESDEN_10443</name>
    <name evidence="1" type="ORF">OESDEN_23674</name>
</gene>
<dbReference type="Proteomes" id="UP000053660">
    <property type="component" value="Unassembled WGS sequence"/>
</dbReference>
<accession>A0A0B1T1S1</accession>
<dbReference type="OrthoDB" id="414826at2759"/>
<evidence type="ECO:0008006" key="4">
    <source>
        <dbReference type="Google" id="ProtNLM"/>
    </source>
</evidence>
<dbReference type="Gene3D" id="3.40.33.10">
    <property type="entry name" value="CAP"/>
    <property type="match status" value="1"/>
</dbReference>
<proteinExistence type="predicted"/>
<organism evidence="2 3">
    <name type="scientific">Oesophagostomum dentatum</name>
    <name type="common">Nodular worm</name>
    <dbReference type="NCBI Taxonomy" id="61180"/>
    <lineage>
        <taxon>Eukaryota</taxon>
        <taxon>Metazoa</taxon>
        <taxon>Ecdysozoa</taxon>
        <taxon>Nematoda</taxon>
        <taxon>Chromadorea</taxon>
        <taxon>Rhabditida</taxon>
        <taxon>Rhabditina</taxon>
        <taxon>Rhabditomorpha</taxon>
        <taxon>Strongyloidea</taxon>
        <taxon>Strongylidae</taxon>
        <taxon>Oesophagostomum</taxon>
    </lineage>
</organism>